<feature type="transmembrane region" description="Helical" evidence="1">
    <location>
        <begin position="102"/>
        <end position="119"/>
    </location>
</feature>
<evidence type="ECO:0000313" key="2">
    <source>
        <dbReference type="EMBL" id="BEP29111.1"/>
    </source>
</evidence>
<dbReference type="InterPro" id="IPR026268">
    <property type="entry name" value="RseC"/>
</dbReference>
<dbReference type="Pfam" id="PF04246">
    <property type="entry name" value="RseC_MucC"/>
    <property type="match status" value="1"/>
</dbReference>
<dbReference type="PANTHER" id="PTHR35867">
    <property type="entry name" value="PROTEIN RSEC"/>
    <property type="match status" value="1"/>
</dbReference>
<protein>
    <submittedName>
        <fullName evidence="2">SoxR reducing system RseC family protein</fullName>
    </submittedName>
</protein>
<dbReference type="RefSeq" id="WP_338534779.1">
    <property type="nucleotide sequence ID" value="NZ_AP028654.1"/>
</dbReference>
<evidence type="ECO:0000256" key="1">
    <source>
        <dbReference type="SAM" id="Phobius"/>
    </source>
</evidence>
<gene>
    <name evidence="2" type="ORF">HLPR_14420</name>
</gene>
<dbReference type="AlphaFoldDB" id="A0AAU9E3J9"/>
<keyword evidence="3" id="KW-1185">Reference proteome</keyword>
<feature type="transmembrane region" description="Helical" evidence="1">
    <location>
        <begin position="70"/>
        <end position="96"/>
    </location>
</feature>
<dbReference type="Proteomes" id="UP001321786">
    <property type="component" value="Chromosome"/>
</dbReference>
<keyword evidence="1" id="KW-0472">Membrane</keyword>
<reference evidence="2 3" key="1">
    <citation type="submission" date="2023-08" db="EMBL/GenBank/DDBJ databases">
        <title>Helicovermis profunda gen. nov., sp. nov., a novel mesophilic, fermentative bacterium within the Bacillota from a deep-sea hydrothermal vent chimney.</title>
        <authorList>
            <person name="Miyazaki U."/>
            <person name="Mizutani D."/>
            <person name="Hashimoto Y."/>
            <person name="Tame A."/>
            <person name="Sawayama S."/>
            <person name="Miyazaki J."/>
            <person name="Takai K."/>
            <person name="Nakagawa S."/>
        </authorList>
    </citation>
    <scope>NUCLEOTIDE SEQUENCE [LARGE SCALE GENOMIC DNA]</scope>
    <source>
        <strain evidence="2 3">S502</strain>
    </source>
</reference>
<dbReference type="EMBL" id="AP028654">
    <property type="protein sequence ID" value="BEP29111.1"/>
    <property type="molecule type" value="Genomic_DNA"/>
</dbReference>
<proteinExistence type="predicted"/>
<dbReference type="PIRSF" id="PIRSF004923">
    <property type="entry name" value="RseC"/>
    <property type="match status" value="1"/>
</dbReference>
<accession>A0AAU9E3J9</accession>
<organism evidence="2 3">
    <name type="scientific">Helicovermis profundi</name>
    <dbReference type="NCBI Taxonomy" id="3065157"/>
    <lineage>
        <taxon>Bacteria</taxon>
        <taxon>Bacillati</taxon>
        <taxon>Bacillota</taxon>
        <taxon>Clostridia</taxon>
        <taxon>Helicovermis</taxon>
    </lineage>
</organism>
<keyword evidence="1" id="KW-0812">Transmembrane</keyword>
<sequence length="151" mass="16670">MNRQGVVAGRIDSHTIEVTLLRESACGHCHECSYGDDGNVKIPIEDEIGASKGDIVEIDLGDKNVLKAAFIAYTLPLISLLIGIFFVIKIFPLIGIVNNTEIIASIFGIVLMALTFIVIKSYDKKFHDSKEYLAKVVKIVQRFNDTMTPIT</sequence>
<name>A0AAU9E3J9_9FIRM</name>
<dbReference type="KEGG" id="hprf:HLPR_14420"/>
<dbReference type="InterPro" id="IPR007359">
    <property type="entry name" value="SigmaE_reg_RseC_MucC"/>
</dbReference>
<keyword evidence="1" id="KW-1133">Transmembrane helix</keyword>
<dbReference type="PANTHER" id="PTHR35867:SF1">
    <property type="entry name" value="PROTEIN RSEC"/>
    <property type="match status" value="1"/>
</dbReference>
<evidence type="ECO:0000313" key="3">
    <source>
        <dbReference type="Proteomes" id="UP001321786"/>
    </source>
</evidence>